<evidence type="ECO:0000313" key="1">
    <source>
        <dbReference type="EMBL" id="AYD44753.1"/>
    </source>
</evidence>
<reference evidence="1 2" key="1">
    <citation type="submission" date="2018-09" db="EMBL/GenBank/DDBJ databases">
        <title>Yersinia kristensenii subsp. rochesterensis subsp. nov., Isolated from Human Feces.</title>
        <authorList>
            <person name="Cunningham S.A."/>
            <person name="Jeraldo P."/>
            <person name="Patel R."/>
        </authorList>
    </citation>
    <scope>NUCLEOTIDE SEQUENCE [LARGE SCALE GENOMIC DNA]</scope>
    <source>
        <strain evidence="1 2">ATCC BAA-2637</strain>
    </source>
</reference>
<dbReference type="Pfam" id="PF05939">
    <property type="entry name" value="Phage_min_tail"/>
    <property type="match status" value="1"/>
</dbReference>
<protein>
    <submittedName>
        <fullName evidence="1">Phage tail protein</fullName>
    </submittedName>
</protein>
<dbReference type="InterPro" id="IPR010265">
    <property type="entry name" value="Phage_lambda_TipM"/>
</dbReference>
<dbReference type="EMBL" id="CP032482">
    <property type="protein sequence ID" value="AYD44753.1"/>
    <property type="molecule type" value="Genomic_DNA"/>
</dbReference>
<sequence length="116" mass="13340">MIKEFEYCPRINPVGDITTRTRELQLGDGYTQRSGDGLNEEAQSWPLSFVGELDYIMQIRQFLREHKGYKAFQWRNPMGELGLYCCQKQQVKASGKNAAGKPMFELSATFIIAYHP</sequence>
<gene>
    <name evidence="1" type="ORF">DXZ79_14260</name>
</gene>
<evidence type="ECO:0000313" key="2">
    <source>
        <dbReference type="Proteomes" id="UP000265864"/>
    </source>
</evidence>
<dbReference type="AlphaFoldDB" id="A0A8D4N7I1"/>
<dbReference type="Proteomes" id="UP000265864">
    <property type="component" value="Chromosome"/>
</dbReference>
<dbReference type="GeneID" id="82551909"/>
<name>A0A8D4N7I1_9GAMM</name>
<dbReference type="RefSeq" id="WP_120011372.1">
    <property type="nucleotide sequence ID" value="NZ_CP032482.1"/>
</dbReference>
<accession>A0A8D4N7I1</accession>
<proteinExistence type="predicted"/>
<organism evidence="1 2">
    <name type="scientific">Yersinia rochesterensis</name>
    <dbReference type="NCBI Taxonomy" id="1604335"/>
    <lineage>
        <taxon>Bacteria</taxon>
        <taxon>Pseudomonadati</taxon>
        <taxon>Pseudomonadota</taxon>
        <taxon>Gammaproteobacteria</taxon>
        <taxon>Enterobacterales</taxon>
        <taxon>Yersiniaceae</taxon>
        <taxon>Yersinia</taxon>
    </lineage>
</organism>